<dbReference type="InterPro" id="IPR013103">
    <property type="entry name" value="RVT_2"/>
</dbReference>
<organism evidence="2 3">
    <name type="scientific">Acer saccharum</name>
    <name type="common">Sugar maple</name>
    <dbReference type="NCBI Taxonomy" id="4024"/>
    <lineage>
        <taxon>Eukaryota</taxon>
        <taxon>Viridiplantae</taxon>
        <taxon>Streptophyta</taxon>
        <taxon>Embryophyta</taxon>
        <taxon>Tracheophyta</taxon>
        <taxon>Spermatophyta</taxon>
        <taxon>Magnoliopsida</taxon>
        <taxon>eudicotyledons</taxon>
        <taxon>Gunneridae</taxon>
        <taxon>Pentapetalae</taxon>
        <taxon>rosids</taxon>
        <taxon>malvids</taxon>
        <taxon>Sapindales</taxon>
        <taxon>Sapindaceae</taxon>
        <taxon>Hippocastanoideae</taxon>
        <taxon>Acereae</taxon>
        <taxon>Acer</taxon>
    </lineage>
</organism>
<sequence>MSEEFDALIRNDTWDLVPSHPSQNTVGCKWVFRIKRSRDGSISKYKARLVAKGFHQRPGVDYTDTFSPVVKTTTIRVLLSIAVSRGWSLRQLDVNNAFLQGHLDESVFMAQPPGFVDPAVPLHVCHLKKAIYGLKQAPRAWYNELR</sequence>
<dbReference type="AlphaFoldDB" id="A0AA39VZ67"/>
<protein>
    <recommendedName>
        <fullName evidence="1">Reverse transcriptase Ty1/copia-type domain-containing protein</fullName>
    </recommendedName>
</protein>
<reference evidence="2" key="2">
    <citation type="submission" date="2023-06" db="EMBL/GenBank/DDBJ databases">
        <authorList>
            <person name="Swenson N.G."/>
            <person name="Wegrzyn J.L."/>
            <person name="Mcevoy S.L."/>
        </authorList>
    </citation>
    <scope>NUCLEOTIDE SEQUENCE</scope>
    <source>
        <strain evidence="2">NS2018</strain>
        <tissue evidence="2">Leaf</tissue>
    </source>
</reference>
<proteinExistence type="predicted"/>
<dbReference type="SUPFAM" id="SSF56672">
    <property type="entry name" value="DNA/RNA polymerases"/>
    <property type="match status" value="1"/>
</dbReference>
<dbReference type="Proteomes" id="UP001168877">
    <property type="component" value="Unassembled WGS sequence"/>
</dbReference>
<dbReference type="EMBL" id="JAUESC010000004">
    <property type="protein sequence ID" value="KAK0597790.1"/>
    <property type="molecule type" value="Genomic_DNA"/>
</dbReference>
<gene>
    <name evidence="2" type="ORF">LWI29_028612</name>
</gene>
<name>A0AA39VZ67_ACESA</name>
<dbReference type="Pfam" id="PF07727">
    <property type="entry name" value="RVT_2"/>
    <property type="match status" value="1"/>
</dbReference>
<reference evidence="2" key="1">
    <citation type="journal article" date="2022" name="Plant J.">
        <title>Strategies of tolerance reflected in two North American maple genomes.</title>
        <authorList>
            <person name="McEvoy S.L."/>
            <person name="Sezen U.U."/>
            <person name="Trouern-Trend A."/>
            <person name="McMahon S.M."/>
            <person name="Schaberg P.G."/>
            <person name="Yang J."/>
            <person name="Wegrzyn J.L."/>
            <person name="Swenson N.G."/>
        </authorList>
    </citation>
    <scope>NUCLEOTIDE SEQUENCE</scope>
    <source>
        <strain evidence="2">NS2018</strain>
    </source>
</reference>
<accession>A0AA39VZ67</accession>
<dbReference type="InterPro" id="IPR043502">
    <property type="entry name" value="DNA/RNA_pol_sf"/>
</dbReference>
<evidence type="ECO:0000259" key="1">
    <source>
        <dbReference type="Pfam" id="PF07727"/>
    </source>
</evidence>
<evidence type="ECO:0000313" key="2">
    <source>
        <dbReference type="EMBL" id="KAK0597790.1"/>
    </source>
</evidence>
<feature type="domain" description="Reverse transcriptase Ty1/copia-type" evidence="1">
    <location>
        <begin position="11"/>
        <end position="145"/>
    </location>
</feature>
<evidence type="ECO:0000313" key="3">
    <source>
        <dbReference type="Proteomes" id="UP001168877"/>
    </source>
</evidence>
<keyword evidence="3" id="KW-1185">Reference proteome</keyword>
<comment type="caution">
    <text evidence="2">The sequence shown here is derived from an EMBL/GenBank/DDBJ whole genome shotgun (WGS) entry which is preliminary data.</text>
</comment>